<dbReference type="PANTHER" id="PTHR30203">
    <property type="entry name" value="OUTER MEMBRANE CATION EFFLUX PROTEIN"/>
    <property type="match status" value="1"/>
</dbReference>
<gene>
    <name evidence="2" type="ORF">GFK26_17305</name>
</gene>
<accession>A0A5Q0M4M3</accession>
<evidence type="ECO:0000256" key="1">
    <source>
        <dbReference type="SAM" id="SignalP"/>
    </source>
</evidence>
<evidence type="ECO:0000313" key="2">
    <source>
        <dbReference type="EMBL" id="QFZ84396.1"/>
    </source>
</evidence>
<sequence length="410" mass="43670">MSLPLSRAAVWAVALLPSLVAAAPLSLDAALELAARRSEATRAARAGVASATAAASAAPELPDPTLRIGVDNLPATGADRFHTTRDSMTMKRIGISQEWLSADKRAARQAAADASVGRETVQVQAAAADTRQQTALAYVDAFYLGESLKLARLMELHAHEEWEASRARLSSAAGSSQDVLALAGARGVSEDETADFLQQQEAASVAFQRWVGIPPDDLLPPAAIALPSEEAYVAAHPTVAAMQRDVDVARQTAAVTASNRKPNWTWELAYGQRSGYADMVSVGLSIPLPVAPAQRQDRDTAAKLALVEKAEADLAEATRAATAEYRALRSDAQRLLQRIDRYRAGVVVPAGHRTAAATAAYRSNQGSLVTLFEARHAEVEAQRKLLTLQRDLARTHVQLAFRPLAAEVAP</sequence>
<name>A0A5Q0M4M3_VARPD</name>
<keyword evidence="1" id="KW-0732">Signal</keyword>
<dbReference type="RefSeq" id="WP_153283033.1">
    <property type="nucleotide sequence ID" value="NZ_CP045644.1"/>
</dbReference>
<dbReference type="InterPro" id="IPR010131">
    <property type="entry name" value="MdtP/NodT-like"/>
</dbReference>
<reference evidence="2 3" key="1">
    <citation type="submission" date="2019-10" db="EMBL/GenBank/DDBJ databases">
        <title>Complete genome sequence of Variovorax paradoxus 5C-2.</title>
        <authorList>
            <person name="Gogoleva N.E."/>
            <person name="Balkin A.S."/>
        </authorList>
    </citation>
    <scope>NUCLEOTIDE SEQUENCE [LARGE SCALE GENOMIC DNA]</scope>
    <source>
        <strain evidence="2 3">5C-2</strain>
    </source>
</reference>
<dbReference type="PANTHER" id="PTHR30203:SF24">
    <property type="entry name" value="BLR4935 PROTEIN"/>
    <property type="match status" value="1"/>
</dbReference>
<feature type="signal peptide" evidence="1">
    <location>
        <begin position="1"/>
        <end position="22"/>
    </location>
</feature>
<proteinExistence type="predicted"/>
<organism evidence="2 3">
    <name type="scientific">Variovorax paradoxus</name>
    <dbReference type="NCBI Taxonomy" id="34073"/>
    <lineage>
        <taxon>Bacteria</taxon>
        <taxon>Pseudomonadati</taxon>
        <taxon>Pseudomonadota</taxon>
        <taxon>Betaproteobacteria</taxon>
        <taxon>Burkholderiales</taxon>
        <taxon>Comamonadaceae</taxon>
        <taxon>Variovorax</taxon>
    </lineage>
</organism>
<dbReference type="Proteomes" id="UP000326780">
    <property type="component" value="Chromosome"/>
</dbReference>
<dbReference type="Gene3D" id="1.20.1600.10">
    <property type="entry name" value="Outer membrane efflux proteins (OEP)"/>
    <property type="match status" value="1"/>
</dbReference>
<protein>
    <submittedName>
        <fullName evidence="2">TolC family protein</fullName>
    </submittedName>
</protein>
<dbReference type="AlphaFoldDB" id="A0A5Q0M4M3"/>
<dbReference type="SUPFAM" id="SSF56954">
    <property type="entry name" value="Outer membrane efflux proteins (OEP)"/>
    <property type="match status" value="1"/>
</dbReference>
<evidence type="ECO:0000313" key="3">
    <source>
        <dbReference type="Proteomes" id="UP000326780"/>
    </source>
</evidence>
<dbReference type="EMBL" id="CP045644">
    <property type="protein sequence ID" value="QFZ84396.1"/>
    <property type="molecule type" value="Genomic_DNA"/>
</dbReference>
<feature type="chain" id="PRO_5024876597" evidence="1">
    <location>
        <begin position="23"/>
        <end position="410"/>
    </location>
</feature>
<dbReference type="GO" id="GO:0015562">
    <property type="term" value="F:efflux transmembrane transporter activity"/>
    <property type="evidence" value="ECO:0007669"/>
    <property type="project" value="InterPro"/>
</dbReference>